<protein>
    <recommendedName>
        <fullName evidence="5">SHSP domain-containing protein</fullName>
    </recommendedName>
</protein>
<reference evidence="3 4" key="1">
    <citation type="submission" date="2014-11" db="EMBL/GenBank/DDBJ databases">
        <authorList>
            <person name="Zhu J."/>
            <person name="Qi W."/>
            <person name="Song R."/>
        </authorList>
    </citation>
    <scope>NUCLEOTIDE SEQUENCE [LARGE SCALE GENOMIC DNA]</scope>
</reference>
<accession>A0A0G4EGD4</accession>
<keyword evidence="2" id="KW-0732">Signal</keyword>
<evidence type="ECO:0000256" key="1">
    <source>
        <dbReference type="SAM" id="MobiDB-lite"/>
    </source>
</evidence>
<evidence type="ECO:0000313" key="4">
    <source>
        <dbReference type="Proteomes" id="UP000041254"/>
    </source>
</evidence>
<dbReference type="InParanoid" id="A0A0G4EGD4"/>
<feature type="region of interest" description="Disordered" evidence="1">
    <location>
        <begin position="186"/>
        <end position="260"/>
    </location>
</feature>
<organism evidence="3 4">
    <name type="scientific">Vitrella brassicaformis (strain CCMP3155)</name>
    <dbReference type="NCBI Taxonomy" id="1169540"/>
    <lineage>
        <taxon>Eukaryota</taxon>
        <taxon>Sar</taxon>
        <taxon>Alveolata</taxon>
        <taxon>Colpodellida</taxon>
        <taxon>Vitrellaceae</taxon>
        <taxon>Vitrella</taxon>
    </lineage>
</organism>
<sequence length="260" mass="28165">MMRAFVLLSLAGACFASRDAARSAQLKSVFSSPMDSFRSIFSDVDELTVQLPSLLSLDRLRMPRLSITPLLDMNIGLRHSPFAFRGSVPSLSLIDETPQAYTYQIQLPVGSSGVVDDKDVDVAVSHDKMLRIRYASNDGDAMGGSLSILEIVEQLPRDADCGCTGGQGVLASADANGLLTITVPRLHQQQPQQEQQPREQEDRDPTIEEAPAAPQPVVQQIDNTEAAVAEEQLEKTRLPSTAGLKAHRTKDPSKTVVLTG</sequence>
<feature type="signal peptide" evidence="2">
    <location>
        <begin position="1"/>
        <end position="16"/>
    </location>
</feature>
<keyword evidence="4" id="KW-1185">Reference proteome</keyword>
<dbReference type="Proteomes" id="UP000041254">
    <property type="component" value="Unassembled WGS sequence"/>
</dbReference>
<dbReference type="AlphaFoldDB" id="A0A0G4EGD4"/>
<dbReference type="VEuPathDB" id="CryptoDB:Vbra_11691"/>
<feature type="compositionally biased region" description="Basic and acidic residues" evidence="1">
    <location>
        <begin position="196"/>
        <end position="206"/>
    </location>
</feature>
<proteinExistence type="predicted"/>
<gene>
    <name evidence="3" type="ORF">Vbra_11691</name>
</gene>
<dbReference type="EMBL" id="CDMY01000226">
    <property type="protein sequence ID" value="CEL94757.1"/>
    <property type="molecule type" value="Genomic_DNA"/>
</dbReference>
<feature type="chain" id="PRO_5005187085" description="SHSP domain-containing protein" evidence="2">
    <location>
        <begin position="17"/>
        <end position="260"/>
    </location>
</feature>
<evidence type="ECO:0000313" key="3">
    <source>
        <dbReference type="EMBL" id="CEL94757.1"/>
    </source>
</evidence>
<evidence type="ECO:0000256" key="2">
    <source>
        <dbReference type="SAM" id="SignalP"/>
    </source>
</evidence>
<evidence type="ECO:0008006" key="5">
    <source>
        <dbReference type="Google" id="ProtNLM"/>
    </source>
</evidence>
<name>A0A0G4EGD4_VITBC</name>